<accession>A0A0F9HIL4</accession>
<dbReference type="AlphaFoldDB" id="A0A0F9HIL4"/>
<proteinExistence type="predicted"/>
<dbReference type="EMBL" id="LAZR01024486">
    <property type="protein sequence ID" value="KKL74982.1"/>
    <property type="molecule type" value="Genomic_DNA"/>
</dbReference>
<name>A0A0F9HIL4_9ZZZZ</name>
<organism evidence="1">
    <name type="scientific">marine sediment metagenome</name>
    <dbReference type="NCBI Taxonomy" id="412755"/>
    <lineage>
        <taxon>unclassified sequences</taxon>
        <taxon>metagenomes</taxon>
        <taxon>ecological metagenomes</taxon>
    </lineage>
</organism>
<reference evidence="1" key="1">
    <citation type="journal article" date="2015" name="Nature">
        <title>Complex archaea that bridge the gap between prokaryotes and eukaryotes.</title>
        <authorList>
            <person name="Spang A."/>
            <person name="Saw J.H."/>
            <person name="Jorgensen S.L."/>
            <person name="Zaremba-Niedzwiedzka K."/>
            <person name="Martijn J."/>
            <person name="Lind A.E."/>
            <person name="van Eijk R."/>
            <person name="Schleper C."/>
            <person name="Guy L."/>
            <person name="Ettema T.J."/>
        </authorList>
    </citation>
    <scope>NUCLEOTIDE SEQUENCE</scope>
</reference>
<feature type="non-terminal residue" evidence="1">
    <location>
        <position position="34"/>
    </location>
</feature>
<gene>
    <name evidence="1" type="ORF">LCGC14_2059460</name>
</gene>
<evidence type="ECO:0000313" key="1">
    <source>
        <dbReference type="EMBL" id="KKL74982.1"/>
    </source>
</evidence>
<comment type="caution">
    <text evidence="1">The sequence shown here is derived from an EMBL/GenBank/DDBJ whole genome shotgun (WGS) entry which is preliminary data.</text>
</comment>
<protein>
    <submittedName>
        <fullName evidence="1">Uncharacterized protein</fullName>
    </submittedName>
</protein>
<sequence length="34" mass="3411">MLSTGSGTVTYSGDGSSGIYCTGLQFETDGLFAS</sequence>